<keyword evidence="2" id="KW-1185">Reference proteome</keyword>
<comment type="caution">
    <text evidence="1">The sequence shown here is derived from an EMBL/GenBank/DDBJ whole genome shotgun (WGS) entry which is preliminary data.</text>
</comment>
<evidence type="ECO:0008006" key="3">
    <source>
        <dbReference type="Google" id="ProtNLM"/>
    </source>
</evidence>
<dbReference type="EMBL" id="JAHCMY010000011">
    <property type="protein sequence ID" value="MBS9525324.1"/>
    <property type="molecule type" value="Genomic_DNA"/>
</dbReference>
<dbReference type="PROSITE" id="PS51257">
    <property type="entry name" value="PROKAR_LIPOPROTEIN"/>
    <property type="match status" value="1"/>
</dbReference>
<dbReference type="AlphaFoldDB" id="A0AAP2CKA9"/>
<accession>A0AAP2CKA9</accession>
<gene>
    <name evidence="1" type="ORF">KI659_14995</name>
</gene>
<dbReference type="Proteomes" id="UP001319104">
    <property type="component" value="Unassembled WGS sequence"/>
</dbReference>
<protein>
    <recommendedName>
        <fullName evidence="3">Lipoprotein</fullName>
    </recommendedName>
</protein>
<evidence type="ECO:0000313" key="2">
    <source>
        <dbReference type="Proteomes" id="UP001319104"/>
    </source>
</evidence>
<organism evidence="1 2">
    <name type="scientific">Litoribacter ruber</name>
    <dbReference type="NCBI Taxonomy" id="702568"/>
    <lineage>
        <taxon>Bacteria</taxon>
        <taxon>Pseudomonadati</taxon>
        <taxon>Bacteroidota</taxon>
        <taxon>Cytophagia</taxon>
        <taxon>Cytophagales</taxon>
        <taxon>Cyclobacteriaceae</taxon>
        <taxon>Litoribacter</taxon>
    </lineage>
</organism>
<dbReference type="RefSeq" id="WP_213946185.1">
    <property type="nucleotide sequence ID" value="NZ_JAHBGI010000001.1"/>
</dbReference>
<evidence type="ECO:0000313" key="1">
    <source>
        <dbReference type="EMBL" id="MBS9525324.1"/>
    </source>
</evidence>
<name>A0AAP2CKA9_9BACT</name>
<proteinExistence type="predicted"/>
<reference evidence="1 2" key="1">
    <citation type="submission" date="2021-05" db="EMBL/GenBank/DDBJ databases">
        <authorList>
            <person name="Zhang Z.D."/>
            <person name="Osman G."/>
        </authorList>
    </citation>
    <scope>NUCLEOTIDE SEQUENCE [LARGE SCALE GENOMIC DNA]</scope>
    <source>
        <strain evidence="1 2">KCTC 32217</strain>
    </source>
</reference>
<sequence length="304" mass="34849">MLKSNFYYIILALFLTGCLGQKKVVSTELPIQAECFATLVDKHFTPTDIEFKSLPEEYEDEIDRRQHFLSLALEMEEDLQRLVQMKMDDEPEEDIKRLRDQLIRVVDLAEMEVSAIASGLICEEENSTQLANYLDRKVGSQERKLTVAAITIGAGMATARGVTNLGDWQSPAVEGVILAGALVEVYLAVKILLLTRKMEVEHPVNIIEMVIEKDNSDGIFSPAVWFYLNETSEVMEKSLRTQMMERWEAYTKYADKEFDLFMGEKGTYNAEQLHTRSDLLENITAQVNIMKQDIMHMMRFLHGF</sequence>